<dbReference type="PANTHER" id="PTHR36920">
    <property type="match status" value="1"/>
</dbReference>
<evidence type="ECO:0000313" key="2">
    <source>
        <dbReference type="EMBL" id="MEX1663844.1"/>
    </source>
</evidence>
<protein>
    <submittedName>
        <fullName evidence="2">OmpW family protein</fullName>
    </submittedName>
</protein>
<comment type="caution">
    <text evidence="2">The sequence shown here is derived from an EMBL/GenBank/DDBJ whole genome shotgun (WGS) entry which is preliminary data.</text>
</comment>
<organism evidence="2 3">
    <name type="scientific">Zhongshania arctica</name>
    <dbReference type="NCBI Taxonomy" id="3238302"/>
    <lineage>
        <taxon>Bacteria</taxon>
        <taxon>Pseudomonadati</taxon>
        <taxon>Pseudomonadota</taxon>
        <taxon>Gammaproteobacteria</taxon>
        <taxon>Cellvibrionales</taxon>
        <taxon>Spongiibacteraceae</taxon>
        <taxon>Zhongshania</taxon>
    </lineage>
</organism>
<keyword evidence="3" id="KW-1185">Reference proteome</keyword>
<gene>
    <name evidence="2" type="ORF">AB4875_00020</name>
</gene>
<feature type="chain" id="PRO_5045335912" evidence="1">
    <location>
        <begin position="22"/>
        <end position="234"/>
    </location>
</feature>
<accession>A0ABV3TQH9</accession>
<dbReference type="InterPro" id="IPR011250">
    <property type="entry name" value="OMP/PagP_B-barrel"/>
</dbReference>
<keyword evidence="1" id="KW-0732">Signal</keyword>
<name>A0ABV3TQH9_9GAMM</name>
<dbReference type="Pfam" id="PF03922">
    <property type="entry name" value="OmpW"/>
    <property type="match status" value="1"/>
</dbReference>
<dbReference type="Gene3D" id="2.40.160.20">
    <property type="match status" value="1"/>
</dbReference>
<dbReference type="InterPro" id="IPR005618">
    <property type="entry name" value="OMPW"/>
</dbReference>
<dbReference type="SUPFAM" id="SSF56925">
    <property type="entry name" value="OMPA-like"/>
    <property type="match status" value="1"/>
</dbReference>
<evidence type="ECO:0000313" key="3">
    <source>
        <dbReference type="Proteomes" id="UP001557484"/>
    </source>
</evidence>
<reference evidence="2 3" key="1">
    <citation type="journal article" date="2011" name="Int. J. Syst. Evol. Microbiol.">
        <title>Zhongshania antarctica gen. nov., sp. nov. and Zhongshania guokunii sp. nov., gammaproteobacteria respectively isolated from coastal attached (fast) ice and surface seawater of the Antarctic.</title>
        <authorList>
            <person name="Li H.J."/>
            <person name="Zhang X.Y."/>
            <person name="Chen C.X."/>
            <person name="Zhang Y.J."/>
            <person name="Gao Z.M."/>
            <person name="Yu Y."/>
            <person name="Chen X.L."/>
            <person name="Chen B."/>
            <person name="Zhang Y.Z."/>
        </authorList>
    </citation>
    <scope>NUCLEOTIDE SEQUENCE [LARGE SCALE GENOMIC DNA]</scope>
    <source>
        <strain evidence="2 3">R06B22</strain>
    </source>
</reference>
<dbReference type="EMBL" id="JBFRYB010000001">
    <property type="protein sequence ID" value="MEX1663844.1"/>
    <property type="molecule type" value="Genomic_DNA"/>
</dbReference>
<feature type="signal peptide" evidence="1">
    <location>
        <begin position="1"/>
        <end position="21"/>
    </location>
</feature>
<dbReference type="PANTHER" id="PTHR36920:SF1">
    <property type="entry name" value="OUTER MEMBRANE PROTEIN W"/>
    <property type="match status" value="1"/>
</dbReference>
<dbReference type="Proteomes" id="UP001557484">
    <property type="component" value="Unassembled WGS sequence"/>
</dbReference>
<proteinExistence type="predicted"/>
<evidence type="ECO:0000256" key="1">
    <source>
        <dbReference type="SAM" id="SignalP"/>
    </source>
</evidence>
<sequence>MKKIYLVAAIAAAVIAPSLSASEMAYQPGQWVVRLGASTTEPREDGDNIKLNGSVLVLGGQTSSLGITNDTQLGITVEYLLDSHWGIELLAATPFEHTATGKGAIQGVDVADFKHLPPTLSGIYHFTPISGFQPYVGAGLNYTLIFDEELTPQAKTTFAGLGLTGGKIDLEDSIGLSFQAGVDYHIDESWLINASARWIDIDTDAEIRFDSGDRLTSSIEVDPWVYTVSVGMKF</sequence>
<dbReference type="RefSeq" id="WP_368373976.1">
    <property type="nucleotide sequence ID" value="NZ_JBFRYB010000001.1"/>
</dbReference>